<evidence type="ECO:0000313" key="2">
    <source>
        <dbReference type="EMBL" id="ALS20057.1"/>
    </source>
</evidence>
<gene>
    <name evidence="2" type="primary">ND6</name>
</gene>
<organism evidence="2">
    <name type="scientific">Xenoturbella churro</name>
    <dbReference type="NCBI Taxonomy" id="1768098"/>
    <lineage>
        <taxon>Eukaryota</taxon>
        <taxon>Metazoa</taxon>
        <taxon>Xenacoelomorpha</taxon>
        <taxon>Xenoturbellida</taxon>
        <taxon>Xenoturbellidae</taxon>
        <taxon>Xenoturbella</taxon>
    </lineage>
</organism>
<keyword evidence="1" id="KW-0472">Membrane</keyword>
<dbReference type="CTD" id="4541"/>
<proteinExistence type="predicted"/>
<dbReference type="Gene3D" id="1.20.120.1200">
    <property type="entry name" value="NADH-ubiquinone/plastoquinone oxidoreductase chain 6, subunit NuoJ"/>
    <property type="match status" value="1"/>
</dbReference>
<feature type="transmembrane region" description="Helical" evidence="1">
    <location>
        <begin position="6"/>
        <end position="22"/>
    </location>
</feature>
<feature type="transmembrane region" description="Helical" evidence="1">
    <location>
        <begin position="27"/>
        <end position="47"/>
    </location>
</feature>
<evidence type="ECO:0000256" key="1">
    <source>
        <dbReference type="SAM" id="Phobius"/>
    </source>
</evidence>
<feature type="transmembrane region" description="Helical" evidence="1">
    <location>
        <begin position="84"/>
        <end position="104"/>
    </location>
</feature>
<dbReference type="EMBL" id="KT862786">
    <property type="protein sequence ID" value="ALS20057.1"/>
    <property type="molecule type" value="Genomic_DNA"/>
</dbReference>
<accession>A0A0U2VYC9</accession>
<protein>
    <submittedName>
        <fullName evidence="2">NADH dehydrogenase subunit 6</fullName>
    </submittedName>
</protein>
<keyword evidence="1" id="KW-0812">Transmembrane</keyword>
<dbReference type="AlphaFoldDB" id="A0A0U2VYC9"/>
<dbReference type="InterPro" id="IPR042106">
    <property type="entry name" value="Nuo/plastoQ_OxRdtase_6_NuoJ"/>
</dbReference>
<dbReference type="RefSeq" id="YP_009228863.1">
    <property type="nucleotide sequence ID" value="NC_029217.1"/>
</dbReference>
<keyword evidence="2" id="KW-0496">Mitochondrion</keyword>
<dbReference type="GeneID" id="26834214"/>
<keyword evidence="1" id="KW-1133">Transmembrane helix</keyword>
<feature type="transmembrane region" description="Helical" evidence="1">
    <location>
        <begin position="140"/>
        <end position="162"/>
    </location>
</feature>
<sequence length="170" mass="19248">MVVNLIYLFPIFFLLSVILIVSSESPYFSLLGVVTYSVLASILMFFWGYVLLGWIFLIVYVGGMVVVFSFTASMSSSIFPKVGSMFFIIFLMTGALVTVSYSYLSKWWALAEIFSHGKTPINMLERLDYNFYMVYNSSGLLLVLILVLVASMACVYMSCLCYSKGQILRY</sequence>
<feature type="transmembrane region" description="Helical" evidence="1">
    <location>
        <begin position="53"/>
        <end position="72"/>
    </location>
</feature>
<reference evidence="2" key="1">
    <citation type="submission" date="2015-09" db="EMBL/GenBank/DDBJ databases">
        <title>New deep-sea species of Xenoturbella and the position of Xenacoelomorpha.</title>
        <authorList>
            <person name="Rouse G.W."/>
            <person name="Wilson N.G."/>
            <person name="Carvajal J.I."/>
            <person name="Vrijenhoek R.C."/>
        </authorList>
    </citation>
    <scope>NUCLEOTIDE SEQUENCE</scope>
</reference>
<name>A0A0U2VYC9_9BILA</name>
<geneLocation type="mitochondrion" evidence="2"/>